<dbReference type="EC" id="5.4.99.-" evidence="7"/>
<feature type="domain" description="Pseudouridine synthase RsuA/RluA-like" evidence="8">
    <location>
        <begin position="69"/>
        <end position="200"/>
    </location>
</feature>
<reference evidence="10" key="1">
    <citation type="submission" date="2009-07" db="EMBL/GenBank/DDBJ databases">
        <title>Complete sequence of Methylotenera mobilis JLW8.</title>
        <authorList>
            <consortium name="US DOE Joint Genome Institute"/>
            <person name="Lucas S."/>
            <person name="Copeland A."/>
            <person name="Lapidus A."/>
            <person name="Glavina del Rio T."/>
            <person name="Tice H."/>
            <person name="Bruce D."/>
            <person name="Goodwin L."/>
            <person name="Pitluck S."/>
            <person name="LaButti K.M."/>
            <person name="Clum A."/>
            <person name="Larimer F."/>
            <person name="Land M."/>
            <person name="Hauser L."/>
            <person name="Kyrpides N."/>
            <person name="Mikhailova N."/>
            <person name="Kayluzhnaya M."/>
            <person name="Chistoserdova L."/>
        </authorList>
    </citation>
    <scope>NUCLEOTIDE SEQUENCE [LARGE SCALE GENOMIC DNA]</scope>
    <source>
        <strain evidence="10">JLW8 / ATCC BAA-1282 / DSM 17540</strain>
    </source>
</reference>
<dbReference type="InterPro" id="IPR006145">
    <property type="entry name" value="PsdUridine_synth_RsuA/RluA"/>
</dbReference>
<comment type="similarity">
    <text evidence="1 7">Belongs to the pseudouridine synthase RsuA family.</text>
</comment>
<reference evidence="9 10" key="2">
    <citation type="journal article" date="2011" name="J. Bacteriol.">
        <title>Genomes of three methylotrophs from a single niche uncover genetic and metabolic divergence of Methylophilaceae.</title>
        <authorList>
            <person name="Lapidus A."/>
            <person name="Clum A."/>
            <person name="Labutti K."/>
            <person name="Kaluzhnaya M.G."/>
            <person name="Lim S."/>
            <person name="Beck D.A."/>
            <person name="Glavina Del Rio T."/>
            <person name="Nolan M."/>
            <person name="Mavromatis K."/>
            <person name="Huntemann M."/>
            <person name="Lucas S."/>
            <person name="Lidstrom M.E."/>
            <person name="Ivanova N."/>
            <person name="Chistoserdova L."/>
        </authorList>
    </citation>
    <scope>NUCLEOTIDE SEQUENCE [LARGE SCALE GENOMIC DNA]</scope>
    <source>
        <strain evidence="10">JLW8 / ATCC BAA-1282 / DSM 17540</strain>
    </source>
</reference>
<dbReference type="FunFam" id="3.30.70.1560:FF:000001">
    <property type="entry name" value="Pseudouridine synthase"/>
    <property type="match status" value="1"/>
</dbReference>
<evidence type="ECO:0000256" key="1">
    <source>
        <dbReference type="ARBA" id="ARBA00008348"/>
    </source>
</evidence>
<dbReference type="KEGG" id="mmb:Mmol_1504"/>
<dbReference type="PANTHER" id="PTHR47683:SF4">
    <property type="entry name" value="PSEUDOURIDINE SYNTHASE"/>
    <property type="match status" value="1"/>
</dbReference>
<accession>C6WWV9</accession>
<proteinExistence type="inferred from homology"/>
<organism evidence="9 10">
    <name type="scientific">Methylotenera mobilis (strain JLW8 / ATCC BAA-1282 / DSM 17540)</name>
    <dbReference type="NCBI Taxonomy" id="583345"/>
    <lineage>
        <taxon>Bacteria</taxon>
        <taxon>Pseudomonadati</taxon>
        <taxon>Pseudomonadota</taxon>
        <taxon>Betaproteobacteria</taxon>
        <taxon>Nitrosomonadales</taxon>
        <taxon>Methylophilaceae</taxon>
        <taxon>Methylotenera</taxon>
    </lineage>
</organism>
<dbReference type="Gene3D" id="3.30.70.580">
    <property type="entry name" value="Pseudouridine synthase I, catalytic domain, N-terminal subdomain"/>
    <property type="match status" value="1"/>
</dbReference>
<dbReference type="CDD" id="cd02553">
    <property type="entry name" value="PseudoU_synth_RsuA"/>
    <property type="match status" value="1"/>
</dbReference>
<dbReference type="eggNOG" id="COG1187">
    <property type="taxonomic scope" value="Bacteria"/>
</dbReference>
<sequence>MSAMAKKLSIERILHNQGFGSRKLCRILVINEEVTVNGELCDDPDTTFELENLHYTIKGEAWVYHEKSYLMMHKPSNYECSHKTQHHPTIYSLLPHPLVERGVQCIGRLDEDTTGLILISDDGQFIHRMSSPKHKVPKVYEVTCKHAVSDEQIAHILKGVQLVDEDAPIAALACTKINDHVIHMTLAEGKYHQVKRMVAAISNRVEALKRIKIGRLELPQDLKVGEWRWLSASDLNALQADGQNQ</sequence>
<evidence type="ECO:0000256" key="7">
    <source>
        <dbReference type="RuleBase" id="RU003887"/>
    </source>
</evidence>
<comment type="function">
    <text evidence="5">Responsible for synthesis of pseudouridine from uracil-516 in 16S ribosomal RNA.</text>
</comment>
<dbReference type="AlphaFoldDB" id="C6WWV9"/>
<evidence type="ECO:0000256" key="4">
    <source>
        <dbReference type="ARBA" id="ARBA00036749"/>
    </source>
</evidence>
<dbReference type="GO" id="GO:0003723">
    <property type="term" value="F:RNA binding"/>
    <property type="evidence" value="ECO:0007669"/>
    <property type="project" value="UniProtKB-KW"/>
</dbReference>
<evidence type="ECO:0000256" key="3">
    <source>
        <dbReference type="ARBA" id="ARBA00023235"/>
    </source>
</evidence>
<comment type="catalytic activity">
    <reaction evidence="4">
        <text>uridine(516) in 16S rRNA = pseudouridine(516) in 16S rRNA</text>
        <dbReference type="Rhea" id="RHEA:38867"/>
        <dbReference type="Rhea" id="RHEA-COMP:10089"/>
        <dbReference type="Rhea" id="RHEA-COMP:10090"/>
        <dbReference type="ChEBI" id="CHEBI:65314"/>
        <dbReference type="ChEBI" id="CHEBI:65315"/>
        <dbReference type="EC" id="5.4.99.19"/>
    </reaction>
</comment>
<dbReference type="Proteomes" id="UP000002742">
    <property type="component" value="Chromosome"/>
</dbReference>
<dbReference type="InterPro" id="IPR050343">
    <property type="entry name" value="RsuA_PseudoU_synthase"/>
</dbReference>
<dbReference type="InterPro" id="IPR036986">
    <property type="entry name" value="S4_RNA-bd_sf"/>
</dbReference>
<dbReference type="Pfam" id="PF00849">
    <property type="entry name" value="PseudoU_synth_2"/>
    <property type="match status" value="1"/>
</dbReference>
<dbReference type="EMBL" id="CP001672">
    <property type="protein sequence ID" value="ACT48408.1"/>
    <property type="molecule type" value="Genomic_DNA"/>
</dbReference>
<dbReference type="InterPro" id="IPR020103">
    <property type="entry name" value="PsdUridine_synth_cat_dom_sf"/>
</dbReference>
<evidence type="ECO:0000256" key="2">
    <source>
        <dbReference type="ARBA" id="ARBA00022884"/>
    </source>
</evidence>
<name>C6WWV9_METML</name>
<dbReference type="InterPro" id="IPR000748">
    <property type="entry name" value="PsdUridine_synth_RsuA/RluB/E/F"/>
</dbReference>
<dbReference type="PANTHER" id="PTHR47683">
    <property type="entry name" value="PSEUDOURIDINE SYNTHASE FAMILY PROTEIN-RELATED"/>
    <property type="match status" value="1"/>
</dbReference>
<evidence type="ECO:0000313" key="9">
    <source>
        <dbReference type="EMBL" id="ACT48408.1"/>
    </source>
</evidence>
<dbReference type="InterPro" id="IPR042092">
    <property type="entry name" value="PsdUridine_s_RsuA/RluB/E/F_cat"/>
</dbReference>
<dbReference type="InterPro" id="IPR020094">
    <property type="entry name" value="TruA/RsuA/RluB/E/F_N"/>
</dbReference>
<gene>
    <name evidence="9" type="ordered locus">Mmol_1504</name>
</gene>
<dbReference type="STRING" id="583345.Mmol_1504"/>
<dbReference type="InterPro" id="IPR018496">
    <property type="entry name" value="PsdUridine_synth_RsuA/RluB_CS"/>
</dbReference>
<dbReference type="HOGENOM" id="CLU_024979_1_2_4"/>
<dbReference type="GO" id="GO:0005829">
    <property type="term" value="C:cytosol"/>
    <property type="evidence" value="ECO:0007669"/>
    <property type="project" value="UniProtKB-ARBA"/>
</dbReference>
<evidence type="ECO:0000256" key="5">
    <source>
        <dbReference type="ARBA" id="ARBA00037590"/>
    </source>
</evidence>
<dbReference type="GO" id="GO:0000455">
    <property type="term" value="P:enzyme-directed rRNA pseudouridine synthesis"/>
    <property type="evidence" value="ECO:0007669"/>
    <property type="project" value="UniProtKB-ARBA"/>
</dbReference>
<keyword evidence="2 6" id="KW-0694">RNA-binding</keyword>
<dbReference type="GO" id="GO:0160136">
    <property type="term" value="F:16S rRNA pseudouridine(516) synthase activity"/>
    <property type="evidence" value="ECO:0007669"/>
    <property type="project" value="UniProtKB-EC"/>
</dbReference>
<dbReference type="SUPFAM" id="SSF55120">
    <property type="entry name" value="Pseudouridine synthase"/>
    <property type="match status" value="1"/>
</dbReference>
<keyword evidence="3 7" id="KW-0413">Isomerase</keyword>
<protein>
    <recommendedName>
        <fullName evidence="7">Pseudouridine synthase</fullName>
        <ecNumber evidence="7">5.4.99.-</ecNumber>
    </recommendedName>
</protein>
<dbReference type="PROSITE" id="PS50889">
    <property type="entry name" value="S4"/>
    <property type="match status" value="1"/>
</dbReference>
<dbReference type="PROSITE" id="PS01149">
    <property type="entry name" value="PSI_RSU"/>
    <property type="match status" value="1"/>
</dbReference>
<dbReference type="Gene3D" id="3.30.70.1560">
    <property type="entry name" value="Alpha-L RNA-binding motif"/>
    <property type="match status" value="1"/>
</dbReference>
<evidence type="ECO:0000259" key="8">
    <source>
        <dbReference type="Pfam" id="PF00849"/>
    </source>
</evidence>
<dbReference type="Gene3D" id="3.10.290.10">
    <property type="entry name" value="RNA-binding S4 domain"/>
    <property type="match status" value="1"/>
</dbReference>
<dbReference type="SUPFAM" id="SSF55174">
    <property type="entry name" value="Alpha-L RNA-binding motif"/>
    <property type="match status" value="1"/>
</dbReference>
<evidence type="ECO:0000256" key="6">
    <source>
        <dbReference type="PROSITE-ProRule" id="PRU00182"/>
    </source>
</evidence>
<keyword evidence="10" id="KW-1185">Reference proteome</keyword>
<dbReference type="NCBIfam" id="TIGR00093">
    <property type="entry name" value="pseudouridine synthase"/>
    <property type="match status" value="1"/>
</dbReference>
<evidence type="ECO:0000313" key="10">
    <source>
        <dbReference type="Proteomes" id="UP000002742"/>
    </source>
</evidence>